<protein>
    <submittedName>
        <fullName evidence="4">Acetyltransferase (GNAT) family protein</fullName>
    </submittedName>
</protein>
<feature type="domain" description="N-acetyltransferase" evidence="3">
    <location>
        <begin position="165"/>
        <end position="292"/>
    </location>
</feature>
<evidence type="ECO:0000259" key="3">
    <source>
        <dbReference type="PROSITE" id="PS51186"/>
    </source>
</evidence>
<dbReference type="CDD" id="cd04301">
    <property type="entry name" value="NAT_SF"/>
    <property type="match status" value="2"/>
</dbReference>
<proteinExistence type="predicted"/>
<evidence type="ECO:0000313" key="5">
    <source>
        <dbReference type="Proteomes" id="UP000183995"/>
    </source>
</evidence>
<evidence type="ECO:0000256" key="2">
    <source>
        <dbReference type="ARBA" id="ARBA00023315"/>
    </source>
</evidence>
<dbReference type="SUPFAM" id="SSF55729">
    <property type="entry name" value="Acyl-CoA N-acyltransferases (Nat)"/>
    <property type="match status" value="2"/>
</dbReference>
<reference evidence="4 5" key="1">
    <citation type="submission" date="2016-11" db="EMBL/GenBank/DDBJ databases">
        <authorList>
            <person name="Jaros S."/>
            <person name="Januszkiewicz K."/>
            <person name="Wedrychowicz H."/>
        </authorList>
    </citation>
    <scope>NUCLEOTIDE SEQUENCE [LARGE SCALE GENOMIC DNA]</scope>
    <source>
        <strain evidence="4 5">DSM 10068</strain>
    </source>
</reference>
<keyword evidence="2" id="KW-0012">Acyltransferase</keyword>
<dbReference type="STRING" id="1123282.SAMN02745823_02934"/>
<dbReference type="PANTHER" id="PTHR43877">
    <property type="entry name" value="AMINOALKYLPHOSPHONATE N-ACETYLTRANSFERASE-RELATED-RELATED"/>
    <property type="match status" value="1"/>
</dbReference>
<evidence type="ECO:0000256" key="1">
    <source>
        <dbReference type="ARBA" id="ARBA00022679"/>
    </source>
</evidence>
<dbReference type="Pfam" id="PF00583">
    <property type="entry name" value="Acetyltransf_1"/>
    <property type="match status" value="2"/>
</dbReference>
<dbReference type="InterPro" id="IPR016181">
    <property type="entry name" value="Acyl_CoA_acyltransferase"/>
</dbReference>
<keyword evidence="1 4" id="KW-0808">Transferase</keyword>
<dbReference type="Proteomes" id="UP000183995">
    <property type="component" value="Unassembled WGS sequence"/>
</dbReference>
<dbReference type="AlphaFoldDB" id="A0A1M5YWR6"/>
<dbReference type="GO" id="GO:0016747">
    <property type="term" value="F:acyltransferase activity, transferring groups other than amino-acyl groups"/>
    <property type="evidence" value="ECO:0007669"/>
    <property type="project" value="InterPro"/>
</dbReference>
<dbReference type="InterPro" id="IPR050832">
    <property type="entry name" value="Bact_Acetyltransf"/>
</dbReference>
<sequence>MITFFTYSGDILDRAFYSKGLSDVIRAQIRDLDRVCGKNEPLCMKLNWDMLEVRPADEVNDLLWYVDGQLAAFLGLYGFGAQPEEIEITGMVHPDFRRQGIFTKLFREAVSICRSRGAGRLLLIAERQSLSGAAFARNAGLTYDFSEYRMICNGYSPPRARTGGLSLRPAADRDTAFLMKLDAACFGSTFPGGYGRELTHIYVAALDGRDIGKIGLCDENGLGYVFGVCILPEFQGRGYGRAMLDAILQKHFDASGAAAILEVAVKNGGALSLYKACGFSELTIYDYFELKL</sequence>
<organism evidence="4 5">
    <name type="scientific">Sporobacter termitidis DSM 10068</name>
    <dbReference type="NCBI Taxonomy" id="1123282"/>
    <lineage>
        <taxon>Bacteria</taxon>
        <taxon>Bacillati</taxon>
        <taxon>Bacillota</taxon>
        <taxon>Clostridia</taxon>
        <taxon>Eubacteriales</taxon>
        <taxon>Oscillospiraceae</taxon>
        <taxon>Sporobacter</taxon>
    </lineage>
</organism>
<keyword evidence="5" id="KW-1185">Reference proteome</keyword>
<dbReference type="PROSITE" id="PS51186">
    <property type="entry name" value="GNAT"/>
    <property type="match status" value="2"/>
</dbReference>
<name>A0A1M5YWR6_9FIRM</name>
<dbReference type="Gene3D" id="3.40.630.30">
    <property type="match status" value="1"/>
</dbReference>
<accession>A0A1M5YWR6</accession>
<dbReference type="InterPro" id="IPR000182">
    <property type="entry name" value="GNAT_dom"/>
</dbReference>
<evidence type="ECO:0000313" key="4">
    <source>
        <dbReference type="EMBL" id="SHI16471.1"/>
    </source>
</evidence>
<gene>
    <name evidence="4" type="ORF">SAMN02745823_02934</name>
</gene>
<feature type="domain" description="N-acetyltransferase" evidence="3">
    <location>
        <begin position="22"/>
        <end position="162"/>
    </location>
</feature>
<dbReference type="EMBL" id="FQXV01000011">
    <property type="protein sequence ID" value="SHI16471.1"/>
    <property type="molecule type" value="Genomic_DNA"/>
</dbReference>